<reference evidence="2" key="2">
    <citation type="submission" date="2018-08" db="UniProtKB">
        <authorList>
            <consortium name="EnsemblPlants"/>
        </authorList>
    </citation>
    <scope>IDENTIFICATION</scope>
    <source>
        <strain evidence="2">Yugu1</strain>
    </source>
</reference>
<keyword evidence="3" id="KW-1185">Reference proteome</keyword>
<dbReference type="InParanoid" id="K3Z209"/>
<dbReference type="HOGENOM" id="CLU_2642717_0_0_1"/>
<accession>K3Z209</accession>
<organism evidence="2 3">
    <name type="scientific">Setaria italica</name>
    <name type="common">Foxtail millet</name>
    <name type="synonym">Panicum italicum</name>
    <dbReference type="NCBI Taxonomy" id="4555"/>
    <lineage>
        <taxon>Eukaryota</taxon>
        <taxon>Viridiplantae</taxon>
        <taxon>Streptophyta</taxon>
        <taxon>Embryophyta</taxon>
        <taxon>Tracheophyta</taxon>
        <taxon>Spermatophyta</taxon>
        <taxon>Magnoliopsida</taxon>
        <taxon>Liliopsida</taxon>
        <taxon>Poales</taxon>
        <taxon>Poaceae</taxon>
        <taxon>PACMAD clade</taxon>
        <taxon>Panicoideae</taxon>
        <taxon>Panicodae</taxon>
        <taxon>Paniceae</taxon>
        <taxon>Cenchrinae</taxon>
        <taxon>Setaria</taxon>
    </lineage>
</organism>
<proteinExistence type="predicted"/>
<evidence type="ECO:0000256" key="1">
    <source>
        <dbReference type="SAM" id="MobiDB-lite"/>
    </source>
</evidence>
<sequence>MRVSPTGRLPSLPHSQAKATLDSPSPMRSMDERDLETSSAQQEIWLLDMTKILRTKLNAQVQVDACRRYQIFLFDIQ</sequence>
<dbReference type="EMBL" id="AGNK02000017">
    <property type="status" value="NOT_ANNOTATED_CDS"/>
    <property type="molecule type" value="Genomic_DNA"/>
</dbReference>
<evidence type="ECO:0000313" key="3">
    <source>
        <dbReference type="Proteomes" id="UP000004995"/>
    </source>
</evidence>
<protein>
    <submittedName>
        <fullName evidence="2">Uncharacterized protein</fullName>
    </submittedName>
</protein>
<reference evidence="3" key="1">
    <citation type="journal article" date="2012" name="Nat. Biotechnol.">
        <title>Reference genome sequence of the model plant Setaria.</title>
        <authorList>
            <person name="Bennetzen J.L."/>
            <person name="Schmutz J."/>
            <person name="Wang H."/>
            <person name="Percifield R."/>
            <person name="Hawkins J."/>
            <person name="Pontaroli A.C."/>
            <person name="Estep M."/>
            <person name="Feng L."/>
            <person name="Vaughn J.N."/>
            <person name="Grimwood J."/>
            <person name="Jenkins J."/>
            <person name="Barry K."/>
            <person name="Lindquist E."/>
            <person name="Hellsten U."/>
            <person name="Deshpande S."/>
            <person name="Wang X."/>
            <person name="Wu X."/>
            <person name="Mitros T."/>
            <person name="Triplett J."/>
            <person name="Yang X."/>
            <person name="Ye C.Y."/>
            <person name="Mauro-Herrera M."/>
            <person name="Wang L."/>
            <person name="Li P."/>
            <person name="Sharma M."/>
            <person name="Sharma R."/>
            <person name="Ronald P.C."/>
            <person name="Panaud O."/>
            <person name="Kellogg E.A."/>
            <person name="Brutnell T.P."/>
            <person name="Doust A.N."/>
            <person name="Tuskan G.A."/>
            <person name="Rokhsar D."/>
            <person name="Devos K.M."/>
        </authorList>
    </citation>
    <scope>NUCLEOTIDE SEQUENCE [LARGE SCALE GENOMIC DNA]</scope>
    <source>
        <strain evidence="3">cv. Yugu1</strain>
    </source>
</reference>
<name>K3Z209_SETIT</name>
<dbReference type="EnsemblPlants" id="KQL27823">
    <property type="protein sequence ID" value="KQL27823"/>
    <property type="gene ID" value="SETIT_020577mg"/>
</dbReference>
<feature type="region of interest" description="Disordered" evidence="1">
    <location>
        <begin position="1"/>
        <end position="35"/>
    </location>
</feature>
<dbReference type="Gramene" id="KQL27823">
    <property type="protein sequence ID" value="KQL27823"/>
    <property type="gene ID" value="SETIT_020577mg"/>
</dbReference>
<dbReference type="Proteomes" id="UP000004995">
    <property type="component" value="Unassembled WGS sequence"/>
</dbReference>
<evidence type="ECO:0000313" key="2">
    <source>
        <dbReference type="EnsemblPlants" id="KQL27823"/>
    </source>
</evidence>
<dbReference type="AlphaFoldDB" id="K3Z209"/>